<dbReference type="PROSITE" id="PS50003">
    <property type="entry name" value="PH_DOMAIN"/>
    <property type="match status" value="1"/>
</dbReference>
<feature type="domain" description="RGS" evidence="12">
    <location>
        <begin position="54"/>
        <end position="179"/>
    </location>
</feature>
<accession>A0A177B1B5</accession>
<evidence type="ECO:0000256" key="3">
    <source>
        <dbReference type="ARBA" id="ARBA00022679"/>
    </source>
</evidence>
<evidence type="ECO:0000259" key="13">
    <source>
        <dbReference type="PROSITE" id="PS51285"/>
    </source>
</evidence>
<dbReference type="Pfam" id="PF00615">
    <property type="entry name" value="RGS"/>
    <property type="match status" value="1"/>
</dbReference>
<dbReference type="AlphaFoldDB" id="A0A177B1B5"/>
<dbReference type="SMART" id="SM00315">
    <property type="entry name" value="RGS"/>
    <property type="match status" value="1"/>
</dbReference>
<dbReference type="GO" id="GO:0009966">
    <property type="term" value="P:regulation of signal transduction"/>
    <property type="evidence" value="ECO:0007669"/>
    <property type="project" value="TreeGrafter"/>
</dbReference>
<dbReference type="EC" id="2.7.11.-" evidence="9"/>
<dbReference type="SUPFAM" id="SSF50729">
    <property type="entry name" value="PH domain-like"/>
    <property type="match status" value="1"/>
</dbReference>
<dbReference type="PRINTS" id="PR00717">
    <property type="entry name" value="GPCRKINASE"/>
</dbReference>
<name>A0A177B1B5_9BILA</name>
<dbReference type="SMART" id="SM00220">
    <property type="entry name" value="S_TKc"/>
    <property type="match status" value="1"/>
</dbReference>
<feature type="active site" description="Proton acceptor" evidence="7">
    <location>
        <position position="323"/>
    </location>
</feature>
<reference evidence="14 15" key="1">
    <citation type="submission" date="2016-04" db="EMBL/GenBank/DDBJ databases">
        <title>The genome of Intoshia linei affirms orthonectids as highly simplified spiralians.</title>
        <authorList>
            <person name="Mikhailov K.V."/>
            <person name="Slusarev G.S."/>
            <person name="Nikitin M.A."/>
            <person name="Logacheva M.D."/>
            <person name="Penin A."/>
            <person name="Aleoshin V."/>
            <person name="Panchin Y.V."/>
        </authorList>
    </citation>
    <scope>NUCLEOTIDE SEQUENCE [LARGE SCALE GENOMIC DNA]</scope>
    <source>
        <strain evidence="14">Intl2013</strain>
        <tissue evidence="14">Whole animal</tissue>
    </source>
</reference>
<dbReference type="PROSITE" id="PS50011">
    <property type="entry name" value="PROTEIN_KINASE_DOM"/>
    <property type="match status" value="1"/>
</dbReference>
<feature type="domain" description="Protein kinase" evidence="11">
    <location>
        <begin position="195"/>
        <end position="457"/>
    </location>
</feature>
<sequence>MADLESVLADVSYLMAMEKSKHINYSKYIKKIVLPDENVHSIMRKYLAKRNLLNFEKIFDQRLGYLLIKDFCEINHPNTHMQLRFYDNIMTFKTITTNIDRLNYGRKIYDEFIMTDLLINSHPFEEESLRRVQDAYNDANRHRCVGFDIFDGYIEEIRKNIKNTIFDSYLNSEYMIRYCQWKNYEYNLNVTKEDFSIHRIIGRGGFGEVYGCRKLDTGKMYAMKCLDKKRLKIKNGGPELALHERNILIRVSKGEVSPFIVHMTYAFQTPEKLCYVLVLMNGGDLHYHLCHHGVFSESEMRFFACELILGLHHMHSRKIVYRDLKPANILLDEAGHIRISDMGLAYDFSEKHPTSCVGTHGYMAPEVMRKNEPYNSSADWFSLGCVLFKLIKGTLPFYNRGSGMTELERIVTIPLDLPLSFSTEVRTLISGLLCPEISLRLGCYDKGIENIKSHPFFNSIDWSHVLYLKYPPPLIPPRGEVNAANAFDIGNFDSDHFKKVKLNEKDDEFYKDFNVIISERWQSDITQEIFDLINSDADKALQKKRQKLKKYGSDIECSHAILEGDLLKLSGPFQSWQKKYLKLYTNRMEFYTKNKDGMLINKSLEFIPMIDVKEVIKDFKKINKNDKCIVIVLKDETKIAITSTDKILISQWRDELIDGFRLSTEMILEKKAGVVLACSKI</sequence>
<dbReference type="PROSITE" id="PS51285">
    <property type="entry name" value="AGC_KINASE_CTER"/>
    <property type="match status" value="1"/>
</dbReference>
<evidence type="ECO:0000256" key="1">
    <source>
        <dbReference type="ARBA" id="ARBA00009793"/>
    </source>
</evidence>
<dbReference type="Gene3D" id="3.30.200.20">
    <property type="entry name" value="Phosphorylase Kinase, domain 1"/>
    <property type="match status" value="1"/>
</dbReference>
<evidence type="ECO:0000256" key="2">
    <source>
        <dbReference type="ARBA" id="ARBA00022527"/>
    </source>
</evidence>
<evidence type="ECO:0000313" key="14">
    <source>
        <dbReference type="EMBL" id="OAF68058.1"/>
    </source>
</evidence>
<dbReference type="InterPro" id="IPR044926">
    <property type="entry name" value="RGS_subdomain_2"/>
</dbReference>
<dbReference type="Pfam" id="PF00069">
    <property type="entry name" value="Pkinase"/>
    <property type="match status" value="1"/>
</dbReference>
<dbReference type="GO" id="GO:0004703">
    <property type="term" value="F:G protein-coupled receptor kinase activity"/>
    <property type="evidence" value="ECO:0007669"/>
    <property type="project" value="InterPro"/>
</dbReference>
<dbReference type="SMART" id="SM00233">
    <property type="entry name" value="PH"/>
    <property type="match status" value="1"/>
</dbReference>
<evidence type="ECO:0000256" key="7">
    <source>
        <dbReference type="PIRSR" id="PIRSR600239-51"/>
    </source>
</evidence>
<proteinExistence type="inferred from homology"/>
<dbReference type="InterPro" id="IPR036305">
    <property type="entry name" value="RGS_sf"/>
</dbReference>
<dbReference type="SUPFAM" id="SSF56112">
    <property type="entry name" value="Protein kinase-like (PK-like)"/>
    <property type="match status" value="1"/>
</dbReference>
<dbReference type="InterPro" id="IPR000961">
    <property type="entry name" value="AGC-kinase_C"/>
</dbReference>
<comment type="similarity">
    <text evidence="1 9">Belongs to the protein kinase superfamily. AGC Ser/Thr protein kinase family. GPRK subfamily.</text>
</comment>
<keyword evidence="5 9" id="KW-0418">Kinase</keyword>
<evidence type="ECO:0000259" key="10">
    <source>
        <dbReference type="PROSITE" id="PS50003"/>
    </source>
</evidence>
<dbReference type="PROSITE" id="PS00107">
    <property type="entry name" value="PROTEIN_KINASE_ATP"/>
    <property type="match status" value="1"/>
</dbReference>
<dbReference type="GO" id="GO:0007186">
    <property type="term" value="P:G protein-coupled receptor signaling pathway"/>
    <property type="evidence" value="ECO:0007669"/>
    <property type="project" value="TreeGrafter"/>
</dbReference>
<dbReference type="InterPro" id="IPR011009">
    <property type="entry name" value="Kinase-like_dom_sf"/>
</dbReference>
<dbReference type="PANTHER" id="PTHR24355">
    <property type="entry name" value="G PROTEIN-COUPLED RECEPTOR KINASE/RIBOSOMAL PROTEIN S6 KINASE"/>
    <property type="match status" value="1"/>
</dbReference>
<dbReference type="EMBL" id="LWCA01000521">
    <property type="protein sequence ID" value="OAF68058.1"/>
    <property type="molecule type" value="Genomic_DNA"/>
</dbReference>
<dbReference type="InterPro" id="IPR017441">
    <property type="entry name" value="Protein_kinase_ATP_BS"/>
</dbReference>
<evidence type="ECO:0000256" key="4">
    <source>
        <dbReference type="ARBA" id="ARBA00022741"/>
    </source>
</evidence>
<keyword evidence="4 8" id="KW-0547">Nucleotide-binding</keyword>
<protein>
    <recommendedName>
        <fullName evidence="9">G protein-coupled receptor kinase</fullName>
        <ecNumber evidence="9">2.7.11.-</ecNumber>
    </recommendedName>
</protein>
<dbReference type="SMART" id="SM00133">
    <property type="entry name" value="S_TK_X"/>
    <property type="match status" value="1"/>
</dbReference>
<dbReference type="Gene3D" id="1.10.510.10">
    <property type="entry name" value="Transferase(Phosphotransferase) domain 1"/>
    <property type="match status" value="1"/>
</dbReference>
<dbReference type="Proteomes" id="UP000078046">
    <property type="component" value="Unassembled WGS sequence"/>
</dbReference>
<feature type="binding site" evidence="8">
    <location>
        <position position="224"/>
    </location>
    <ligand>
        <name>ATP</name>
        <dbReference type="ChEBI" id="CHEBI:30616"/>
    </ligand>
</feature>
<dbReference type="InterPro" id="IPR000239">
    <property type="entry name" value="GPCR_kinase"/>
</dbReference>
<evidence type="ECO:0000259" key="12">
    <source>
        <dbReference type="PROSITE" id="PS50132"/>
    </source>
</evidence>
<evidence type="ECO:0000256" key="5">
    <source>
        <dbReference type="ARBA" id="ARBA00022777"/>
    </source>
</evidence>
<organism evidence="14 15">
    <name type="scientific">Intoshia linei</name>
    <dbReference type="NCBI Taxonomy" id="1819745"/>
    <lineage>
        <taxon>Eukaryota</taxon>
        <taxon>Metazoa</taxon>
        <taxon>Spiralia</taxon>
        <taxon>Lophotrochozoa</taxon>
        <taxon>Mesozoa</taxon>
        <taxon>Orthonectida</taxon>
        <taxon>Rhopaluridae</taxon>
        <taxon>Intoshia</taxon>
    </lineage>
</organism>
<dbReference type="InterPro" id="IPR001849">
    <property type="entry name" value="PH_domain"/>
</dbReference>
<evidence type="ECO:0000259" key="11">
    <source>
        <dbReference type="PROSITE" id="PS50011"/>
    </source>
</evidence>
<dbReference type="PANTHER" id="PTHR24355:SF18">
    <property type="entry name" value="G PROTEIN-COUPLED RECEPTOR KINASE"/>
    <property type="match status" value="1"/>
</dbReference>
<keyword evidence="15" id="KW-1185">Reference proteome</keyword>
<keyword evidence="6 8" id="KW-0067">ATP-binding</keyword>
<dbReference type="GO" id="GO:0001664">
    <property type="term" value="F:G protein-coupled receptor binding"/>
    <property type="evidence" value="ECO:0007669"/>
    <property type="project" value="TreeGrafter"/>
</dbReference>
<dbReference type="InterPro" id="IPR000719">
    <property type="entry name" value="Prot_kinase_dom"/>
</dbReference>
<dbReference type="InterPro" id="IPR011993">
    <property type="entry name" value="PH-like_dom_sf"/>
</dbReference>
<dbReference type="OrthoDB" id="354826at2759"/>
<keyword evidence="3 9" id="KW-0808">Transferase</keyword>
<dbReference type="SUPFAM" id="SSF48097">
    <property type="entry name" value="Regulator of G-protein signaling, RGS"/>
    <property type="match status" value="1"/>
</dbReference>
<gene>
    <name evidence="14" type="ORF">A3Q56_04210</name>
</gene>
<dbReference type="InterPro" id="IPR016137">
    <property type="entry name" value="RGS"/>
</dbReference>
<dbReference type="Gene3D" id="2.30.29.30">
    <property type="entry name" value="Pleckstrin-homology domain (PH domain)/Phosphotyrosine-binding domain (PTB)"/>
    <property type="match status" value="1"/>
</dbReference>
<evidence type="ECO:0000256" key="6">
    <source>
        <dbReference type="ARBA" id="ARBA00022840"/>
    </source>
</evidence>
<dbReference type="PROSITE" id="PS00108">
    <property type="entry name" value="PROTEIN_KINASE_ST"/>
    <property type="match status" value="1"/>
</dbReference>
<feature type="domain" description="AGC-kinase C-terminal" evidence="13">
    <location>
        <begin position="458"/>
        <end position="525"/>
    </location>
</feature>
<comment type="caution">
    <text evidence="14">The sequence shown here is derived from an EMBL/GenBank/DDBJ whole genome shotgun (WGS) entry which is preliminary data.</text>
</comment>
<feature type="domain" description="PH" evidence="10">
    <location>
        <begin position="559"/>
        <end position="661"/>
    </location>
</feature>
<keyword evidence="2 9" id="KW-0723">Serine/threonine-protein kinase</keyword>
<evidence type="ECO:0000256" key="9">
    <source>
        <dbReference type="RuleBase" id="RU000308"/>
    </source>
</evidence>
<dbReference type="PROSITE" id="PS50132">
    <property type="entry name" value="RGS"/>
    <property type="match status" value="1"/>
</dbReference>
<evidence type="ECO:0000313" key="15">
    <source>
        <dbReference type="Proteomes" id="UP000078046"/>
    </source>
</evidence>
<dbReference type="InterPro" id="IPR008271">
    <property type="entry name" value="Ser/Thr_kinase_AS"/>
</dbReference>
<dbReference type="GO" id="GO:0005524">
    <property type="term" value="F:ATP binding"/>
    <property type="evidence" value="ECO:0007669"/>
    <property type="project" value="UniProtKB-UniRule"/>
</dbReference>
<evidence type="ECO:0000256" key="8">
    <source>
        <dbReference type="PROSITE-ProRule" id="PRU10141"/>
    </source>
</evidence>
<dbReference type="Gene3D" id="1.10.167.10">
    <property type="entry name" value="Regulator of G-protein Signalling 4, domain 2"/>
    <property type="match status" value="1"/>
</dbReference>